<evidence type="ECO:0000259" key="1">
    <source>
        <dbReference type="SMART" id="SM00471"/>
    </source>
</evidence>
<evidence type="ECO:0000313" key="3">
    <source>
        <dbReference type="EMBL" id="MTS26197.1"/>
    </source>
</evidence>
<evidence type="ECO:0000313" key="4">
    <source>
        <dbReference type="EMBL" id="MTS52214.1"/>
    </source>
</evidence>
<name>A0A0D8IWY7_9FIRM</name>
<protein>
    <submittedName>
        <fullName evidence="3">HD domain-containing protein</fullName>
    </submittedName>
    <submittedName>
        <fullName evidence="2">Phosphohydrolase</fullName>
    </submittedName>
</protein>
<dbReference type="SMART" id="SM00471">
    <property type="entry name" value="HDc"/>
    <property type="match status" value="1"/>
</dbReference>
<dbReference type="EMBL" id="JXXK01000031">
    <property type="protein sequence ID" value="KJF38786.1"/>
    <property type="molecule type" value="Genomic_DNA"/>
</dbReference>
<dbReference type="PATRIC" id="fig|1550024.3.peg.3690"/>
<dbReference type="RefSeq" id="WP_050006290.1">
    <property type="nucleotide sequence ID" value="NZ_CAUBPW010000032.1"/>
</dbReference>
<evidence type="ECO:0000313" key="2">
    <source>
        <dbReference type="EMBL" id="KJF38786.1"/>
    </source>
</evidence>
<keyword evidence="5" id="KW-1185">Reference proteome</keyword>
<comment type="caution">
    <text evidence="2">The sequence shown here is derived from an EMBL/GenBank/DDBJ whole genome shotgun (WGS) entry which is preliminary data.</text>
</comment>
<dbReference type="GeneID" id="42858090"/>
<dbReference type="Proteomes" id="UP000032483">
    <property type="component" value="Unassembled WGS sequence"/>
</dbReference>
<feature type="domain" description="HD/PDEase" evidence="1">
    <location>
        <begin position="19"/>
        <end position="150"/>
    </location>
</feature>
<dbReference type="CDD" id="cd00077">
    <property type="entry name" value="HDc"/>
    <property type="match status" value="1"/>
</dbReference>
<dbReference type="EMBL" id="WMZR01000015">
    <property type="protein sequence ID" value="MTS52214.1"/>
    <property type="molecule type" value="Genomic_DNA"/>
</dbReference>
<gene>
    <name evidence="4" type="ORF">GMD52_11745</name>
    <name evidence="3" type="ORF">GMD59_02720</name>
    <name evidence="2" type="ORF">TQ39_16175</name>
</gene>
<proteinExistence type="predicted"/>
<dbReference type="InterPro" id="IPR006674">
    <property type="entry name" value="HD_domain"/>
</dbReference>
<dbReference type="Proteomes" id="UP000472755">
    <property type="component" value="Unassembled WGS sequence"/>
</dbReference>
<dbReference type="AlphaFoldDB" id="A0A0D8IWY7"/>
<dbReference type="GO" id="GO:0016787">
    <property type="term" value="F:hydrolase activity"/>
    <property type="evidence" value="ECO:0007669"/>
    <property type="project" value="UniProtKB-KW"/>
</dbReference>
<reference evidence="2" key="1">
    <citation type="submission" date="2015-02" db="EMBL/GenBank/DDBJ databases">
        <title>A novel member of the family Ruminococcaceae isolated from human feces.</title>
        <authorList>
            <person name="Shkoporov A.N."/>
            <person name="Chaplin A.V."/>
            <person name="Motuzova O.V."/>
            <person name="Kafarskaia L.I."/>
            <person name="Khokhlova E.V."/>
            <person name="Efimov B.A."/>
        </authorList>
    </citation>
    <scope>NUCLEOTIDE SEQUENCE [LARGE SCALE GENOMIC DNA]</scope>
    <source>
        <strain evidence="2">585-1</strain>
    </source>
</reference>
<dbReference type="Pfam" id="PF01966">
    <property type="entry name" value="HD"/>
    <property type="match status" value="1"/>
</dbReference>
<reference evidence="6 7" key="2">
    <citation type="journal article" date="2019" name="Nat. Med.">
        <title>A library of human gut bacterial isolates paired with longitudinal multiomics data enables mechanistic microbiome research.</title>
        <authorList>
            <person name="Poyet M."/>
            <person name="Groussin M."/>
            <person name="Gibbons S.M."/>
            <person name="Avila-Pacheco J."/>
            <person name="Jiang X."/>
            <person name="Kearney S.M."/>
            <person name="Perrotta A.R."/>
            <person name="Berdy B."/>
            <person name="Zhao S."/>
            <person name="Lieberman T.D."/>
            <person name="Swanson P.K."/>
            <person name="Smith M."/>
            <person name="Roesemann S."/>
            <person name="Alexander J.E."/>
            <person name="Rich S.A."/>
            <person name="Livny J."/>
            <person name="Vlamakis H."/>
            <person name="Clish C."/>
            <person name="Bullock K."/>
            <person name="Deik A."/>
            <person name="Scott J."/>
            <person name="Pierce K.A."/>
            <person name="Xavier R.J."/>
            <person name="Alm E.J."/>
        </authorList>
    </citation>
    <scope>NUCLEOTIDE SEQUENCE [LARGE SCALE GENOMIC DNA]</scope>
    <source>
        <strain evidence="3 7">BIOML-A4</strain>
        <strain evidence="4 6">BIOML-A7</strain>
    </source>
</reference>
<dbReference type="EMBL" id="WMZU01000002">
    <property type="protein sequence ID" value="MTS26197.1"/>
    <property type="molecule type" value="Genomic_DNA"/>
</dbReference>
<dbReference type="Gene3D" id="1.10.3210.10">
    <property type="entry name" value="Hypothetical protein af1432"/>
    <property type="match status" value="1"/>
</dbReference>
<evidence type="ECO:0000313" key="6">
    <source>
        <dbReference type="Proteomes" id="UP000449193"/>
    </source>
</evidence>
<organism evidence="2 5">
    <name type="scientific">Ruthenibacterium lactatiformans</name>
    <dbReference type="NCBI Taxonomy" id="1550024"/>
    <lineage>
        <taxon>Bacteria</taxon>
        <taxon>Bacillati</taxon>
        <taxon>Bacillota</taxon>
        <taxon>Clostridia</taxon>
        <taxon>Eubacteriales</taxon>
        <taxon>Oscillospiraceae</taxon>
        <taxon>Ruthenibacterium</taxon>
    </lineage>
</organism>
<keyword evidence="2" id="KW-0378">Hydrolase</keyword>
<dbReference type="SUPFAM" id="SSF109604">
    <property type="entry name" value="HD-domain/PDEase-like"/>
    <property type="match status" value="1"/>
</dbReference>
<evidence type="ECO:0000313" key="5">
    <source>
        <dbReference type="Proteomes" id="UP000032483"/>
    </source>
</evidence>
<evidence type="ECO:0000313" key="7">
    <source>
        <dbReference type="Proteomes" id="UP000472755"/>
    </source>
</evidence>
<dbReference type="Proteomes" id="UP000449193">
    <property type="component" value="Unassembled WGS sequence"/>
</dbReference>
<dbReference type="InterPro" id="IPR003607">
    <property type="entry name" value="HD/PDEase_dom"/>
</dbReference>
<sequence length="199" mass="22713">MFPDRKTALQELAKAEELNPGPWGEHSRNVAHAAELIAGRCDKMDSDKAFVCGLLHDIGRRTGVAAVRHIIDGYDYAAARGWDEVARICLTHSFPVKDIEADIGKKDISAAQYAFIRDFLNGLDYDDYDKLIILCDALADASGFCILEKRFIDTTRRYGIYPFSIDRWNKTYQYKEYFEALIGNSIYTLLPHIEDCIYR</sequence>
<accession>A0A0D8IWY7</accession>